<evidence type="ECO:0000256" key="14">
    <source>
        <dbReference type="ARBA" id="ARBA00031542"/>
    </source>
</evidence>
<dbReference type="GO" id="GO:0051082">
    <property type="term" value="F:unfolded protein binding"/>
    <property type="evidence" value="ECO:0007669"/>
    <property type="project" value="InterPro"/>
</dbReference>
<evidence type="ECO:0000256" key="11">
    <source>
        <dbReference type="ARBA" id="ARBA00023136"/>
    </source>
</evidence>
<dbReference type="KEGG" id="gsn:YC6258_01939"/>
<organism evidence="17 18">
    <name type="scientific">Gynuella sunshinyii YC6258</name>
    <dbReference type="NCBI Taxonomy" id="1445510"/>
    <lineage>
        <taxon>Bacteria</taxon>
        <taxon>Pseudomonadati</taxon>
        <taxon>Pseudomonadota</taxon>
        <taxon>Gammaproteobacteria</taxon>
        <taxon>Oceanospirillales</taxon>
        <taxon>Saccharospirillaceae</taxon>
        <taxon>Gynuella</taxon>
    </lineage>
</organism>
<keyword evidence="16" id="KW-0175">Coiled coil</keyword>
<keyword evidence="8" id="KW-0442">Lipid degradation</keyword>
<evidence type="ECO:0000256" key="9">
    <source>
        <dbReference type="ARBA" id="ARBA00022989"/>
    </source>
</evidence>
<evidence type="ECO:0000256" key="12">
    <source>
        <dbReference type="ARBA" id="ARBA00023186"/>
    </source>
</evidence>
<evidence type="ECO:0000256" key="15">
    <source>
        <dbReference type="ARBA" id="ARBA00033028"/>
    </source>
</evidence>
<protein>
    <recommendedName>
        <fullName evidence="4">Lipase chaperone</fullName>
    </recommendedName>
    <alternativeName>
        <fullName evidence="15">Lipase foldase</fullName>
    </alternativeName>
    <alternativeName>
        <fullName evidence="13">Lipase helper protein</fullName>
    </alternativeName>
    <alternativeName>
        <fullName evidence="14">Lipase modulator</fullName>
    </alternativeName>
</protein>
<gene>
    <name evidence="17" type="ORF">YC6258_01939</name>
</gene>
<keyword evidence="7" id="KW-0812">Transmembrane</keyword>
<dbReference type="GO" id="GO:0005886">
    <property type="term" value="C:plasma membrane"/>
    <property type="evidence" value="ECO:0007669"/>
    <property type="project" value="UniProtKB-SubCell"/>
</dbReference>
<sequence>MYGIFSNDKKTRNIEITQKVKMPEPTKVQPQAEQHHFVTDDSASQNPLNPAENVLPESQQKRVASLLQKLSTDKQGSLVINGYLLRSLDQLYELIPHNEDAAGCSTWITSASAVMEESTRTQVSEMLDAYCEYRTSLLISALKSHETEEISSAIESNEAVSELRRRYFSPEVVNQLFAEEEVQSQYMLAAMNTLNDQSLNEDEQQNRLKELQNRFNSEISKLDSPLADIQRAYEVEKLREQGASESDIFSYRSEAMGSDSAAQKADEDLKIQELSSRYYYFLEQREQIKHSGLDSNDANAQISTLLETLFTAEELRLLHTRYFKQLEP</sequence>
<keyword evidence="11" id="KW-0472">Membrane</keyword>
<dbReference type="Proteomes" id="UP000032266">
    <property type="component" value="Chromosome"/>
</dbReference>
<evidence type="ECO:0000256" key="16">
    <source>
        <dbReference type="SAM" id="Coils"/>
    </source>
</evidence>
<comment type="subcellular location">
    <subcellularLocation>
        <location evidence="2">Cell inner membrane</location>
        <topology evidence="2">Single-pass membrane protein</topology>
        <orientation evidence="2">Periplasmic side</orientation>
    </subcellularLocation>
</comment>
<evidence type="ECO:0000256" key="8">
    <source>
        <dbReference type="ARBA" id="ARBA00022963"/>
    </source>
</evidence>
<evidence type="ECO:0000256" key="10">
    <source>
        <dbReference type="ARBA" id="ARBA00023098"/>
    </source>
</evidence>
<dbReference type="GO" id="GO:0016042">
    <property type="term" value="P:lipid catabolic process"/>
    <property type="evidence" value="ECO:0007669"/>
    <property type="project" value="UniProtKB-KW"/>
</dbReference>
<comment type="function">
    <text evidence="1">May be involved in the folding of the extracellular lipase during its passage through the periplasm.</text>
</comment>
<evidence type="ECO:0000313" key="17">
    <source>
        <dbReference type="EMBL" id="AJQ93983.1"/>
    </source>
</evidence>
<evidence type="ECO:0000256" key="1">
    <source>
        <dbReference type="ARBA" id="ARBA00003280"/>
    </source>
</evidence>
<accession>A0A0C5VKQ3</accession>
<feature type="coiled-coil region" evidence="16">
    <location>
        <begin position="194"/>
        <end position="221"/>
    </location>
</feature>
<evidence type="ECO:0000256" key="3">
    <source>
        <dbReference type="ARBA" id="ARBA00010358"/>
    </source>
</evidence>
<evidence type="ECO:0000256" key="13">
    <source>
        <dbReference type="ARBA" id="ARBA00030948"/>
    </source>
</evidence>
<dbReference type="Pfam" id="PF03280">
    <property type="entry name" value="Lipase_chap"/>
    <property type="match status" value="1"/>
</dbReference>
<keyword evidence="6" id="KW-0997">Cell inner membrane</keyword>
<evidence type="ECO:0000256" key="6">
    <source>
        <dbReference type="ARBA" id="ARBA00022519"/>
    </source>
</evidence>
<dbReference type="AlphaFoldDB" id="A0A0C5VKQ3"/>
<comment type="similarity">
    <text evidence="3">Belongs to the lipase chaperone family.</text>
</comment>
<keyword evidence="12" id="KW-0143">Chaperone</keyword>
<keyword evidence="5" id="KW-1003">Cell membrane</keyword>
<dbReference type="EMBL" id="CP007142">
    <property type="protein sequence ID" value="AJQ93983.1"/>
    <property type="molecule type" value="Genomic_DNA"/>
</dbReference>
<dbReference type="GO" id="GO:0006457">
    <property type="term" value="P:protein folding"/>
    <property type="evidence" value="ECO:0007669"/>
    <property type="project" value="InterPro"/>
</dbReference>
<evidence type="ECO:0000256" key="7">
    <source>
        <dbReference type="ARBA" id="ARBA00022692"/>
    </source>
</evidence>
<keyword evidence="10" id="KW-0443">Lipid metabolism</keyword>
<reference evidence="17 18" key="1">
    <citation type="submission" date="2014-01" db="EMBL/GenBank/DDBJ databases">
        <title>Full genme sequencing of cellulolytic bacterium Gynuella sunshinyii YC6258T gen. nov., sp. nov.</title>
        <authorList>
            <person name="Khan H."/>
            <person name="Chung E.J."/>
            <person name="Chung Y.R."/>
        </authorList>
    </citation>
    <scope>NUCLEOTIDE SEQUENCE [LARGE SCALE GENOMIC DNA]</scope>
    <source>
        <strain evidence="17 18">YC6258</strain>
    </source>
</reference>
<evidence type="ECO:0000256" key="2">
    <source>
        <dbReference type="ARBA" id="ARBA00004383"/>
    </source>
</evidence>
<dbReference type="InterPro" id="IPR004961">
    <property type="entry name" value="Lipase_chaperone"/>
</dbReference>
<name>A0A0C5VKQ3_9GAMM</name>
<keyword evidence="9" id="KW-1133">Transmembrane helix</keyword>
<evidence type="ECO:0000256" key="4">
    <source>
        <dbReference type="ARBA" id="ARBA00019692"/>
    </source>
</evidence>
<evidence type="ECO:0000256" key="5">
    <source>
        <dbReference type="ARBA" id="ARBA00022475"/>
    </source>
</evidence>
<dbReference type="HOGENOM" id="CLU_846661_0_0_6"/>
<proteinExistence type="inferred from homology"/>
<keyword evidence="18" id="KW-1185">Reference proteome</keyword>
<dbReference type="STRING" id="1445510.YC6258_01939"/>
<evidence type="ECO:0000313" key="18">
    <source>
        <dbReference type="Proteomes" id="UP000032266"/>
    </source>
</evidence>
<dbReference type="SUPFAM" id="SSF158855">
    <property type="entry name" value="Lipase chaperone-like"/>
    <property type="match status" value="1"/>
</dbReference>